<dbReference type="RefSeq" id="WP_317487689.1">
    <property type="nucleotide sequence ID" value="NZ_CP136051.1"/>
</dbReference>
<feature type="transmembrane region" description="Helical" evidence="7">
    <location>
        <begin position="192"/>
        <end position="213"/>
    </location>
</feature>
<evidence type="ECO:0000256" key="7">
    <source>
        <dbReference type="SAM" id="Phobius"/>
    </source>
</evidence>
<feature type="transmembrane region" description="Helical" evidence="7">
    <location>
        <begin position="83"/>
        <end position="101"/>
    </location>
</feature>
<dbReference type="NCBIfam" id="TIGR01065">
    <property type="entry name" value="hlyIII"/>
    <property type="match status" value="1"/>
</dbReference>
<dbReference type="InterPro" id="IPR005744">
    <property type="entry name" value="Hy-lIII"/>
</dbReference>
<feature type="transmembrane region" description="Helical" evidence="7">
    <location>
        <begin position="139"/>
        <end position="158"/>
    </location>
</feature>
<accession>A0ABZ0IJM8</accession>
<keyword evidence="4 7" id="KW-0812">Transmembrane</keyword>
<evidence type="ECO:0000256" key="2">
    <source>
        <dbReference type="ARBA" id="ARBA00008488"/>
    </source>
</evidence>
<dbReference type="PANTHER" id="PTHR20855">
    <property type="entry name" value="ADIPOR/PROGESTIN RECEPTOR-RELATED"/>
    <property type="match status" value="1"/>
</dbReference>
<evidence type="ECO:0000313" key="9">
    <source>
        <dbReference type="Proteomes" id="UP001302349"/>
    </source>
</evidence>
<comment type="subcellular location">
    <subcellularLocation>
        <location evidence="1">Cell membrane</location>
        <topology evidence="1">Multi-pass membrane protein</topology>
    </subcellularLocation>
</comment>
<feature type="transmembrane region" description="Helical" evidence="7">
    <location>
        <begin position="164"/>
        <end position="183"/>
    </location>
</feature>
<dbReference type="Pfam" id="PF03006">
    <property type="entry name" value="HlyIII"/>
    <property type="match status" value="1"/>
</dbReference>
<evidence type="ECO:0000256" key="5">
    <source>
        <dbReference type="ARBA" id="ARBA00022989"/>
    </source>
</evidence>
<keyword evidence="3" id="KW-1003">Cell membrane</keyword>
<proteinExistence type="inferred from homology"/>
<keyword evidence="9" id="KW-1185">Reference proteome</keyword>
<sequence length="215" mass="23957">MEASAHRPQTLKEEIANSLTHGIGILFSVVAISLLVTFSVLNGSAIHVVSSSIFAGSFLLLYTFSTLYHAFQHEQVKRLLRTFDHISIYILIAGTYTPFLLLGVSGALGWVFFGIIWLLAVLGIIFKVYYQYRFPKASLIFYLGMGWMGVFLIKPLFASLDATVLSLILGGGVSYTLGTIFFVQKKMMYAHAIWHLFVLGGTITHFIAMMFLLQV</sequence>
<gene>
    <name evidence="8" type="ORF">RT717_17555</name>
</gene>
<evidence type="ECO:0000256" key="4">
    <source>
        <dbReference type="ARBA" id="ARBA00022692"/>
    </source>
</evidence>
<protein>
    <submittedName>
        <fullName evidence="8">Hemolysin III family protein</fullName>
    </submittedName>
</protein>
<evidence type="ECO:0000256" key="3">
    <source>
        <dbReference type="ARBA" id="ARBA00022475"/>
    </source>
</evidence>
<organism evidence="8 9">
    <name type="scientific">Imperialibacter roseus</name>
    <dbReference type="NCBI Taxonomy" id="1324217"/>
    <lineage>
        <taxon>Bacteria</taxon>
        <taxon>Pseudomonadati</taxon>
        <taxon>Bacteroidota</taxon>
        <taxon>Cytophagia</taxon>
        <taxon>Cytophagales</taxon>
        <taxon>Flammeovirgaceae</taxon>
        <taxon>Imperialibacter</taxon>
    </lineage>
</organism>
<keyword evidence="6 7" id="KW-0472">Membrane</keyword>
<evidence type="ECO:0000256" key="6">
    <source>
        <dbReference type="ARBA" id="ARBA00023136"/>
    </source>
</evidence>
<dbReference type="Proteomes" id="UP001302349">
    <property type="component" value="Chromosome"/>
</dbReference>
<keyword evidence="5 7" id="KW-1133">Transmembrane helix</keyword>
<name>A0ABZ0IJM8_9BACT</name>
<dbReference type="PANTHER" id="PTHR20855:SF3">
    <property type="entry name" value="LD03007P"/>
    <property type="match status" value="1"/>
</dbReference>
<reference evidence="8 9" key="1">
    <citation type="journal article" date="2023" name="Microbiol. Resour. Announc.">
        <title>Complete Genome Sequence of Imperialibacter roseus strain P4T.</title>
        <authorList>
            <person name="Tizabi D.R."/>
            <person name="Bachvaroff T."/>
            <person name="Hill R.T."/>
        </authorList>
    </citation>
    <scope>NUCLEOTIDE SEQUENCE [LARGE SCALE GENOMIC DNA]</scope>
    <source>
        <strain evidence="8 9">P4T</strain>
    </source>
</reference>
<feature type="transmembrane region" description="Helical" evidence="7">
    <location>
        <begin position="21"/>
        <end position="41"/>
    </location>
</feature>
<evidence type="ECO:0000313" key="8">
    <source>
        <dbReference type="EMBL" id="WOK04891.1"/>
    </source>
</evidence>
<comment type="similarity">
    <text evidence="2">Belongs to the UPF0073 (Hly-III) family.</text>
</comment>
<evidence type="ECO:0000256" key="1">
    <source>
        <dbReference type="ARBA" id="ARBA00004651"/>
    </source>
</evidence>
<dbReference type="InterPro" id="IPR004254">
    <property type="entry name" value="AdipoR/HlyIII-related"/>
</dbReference>
<feature type="transmembrane region" description="Helical" evidence="7">
    <location>
        <begin position="53"/>
        <end position="71"/>
    </location>
</feature>
<dbReference type="EMBL" id="CP136051">
    <property type="protein sequence ID" value="WOK04891.1"/>
    <property type="molecule type" value="Genomic_DNA"/>
</dbReference>
<feature type="transmembrane region" description="Helical" evidence="7">
    <location>
        <begin position="107"/>
        <end position="130"/>
    </location>
</feature>